<keyword evidence="2" id="KW-1185">Reference proteome</keyword>
<dbReference type="KEGG" id="hprf:HLPR_08580"/>
<dbReference type="AlphaFoldDB" id="A0AAU9E9P3"/>
<protein>
    <submittedName>
        <fullName evidence="1">Uncharacterized protein</fullName>
    </submittedName>
</protein>
<proteinExistence type="predicted"/>
<gene>
    <name evidence="1" type="ORF">HLPR_08580</name>
</gene>
<evidence type="ECO:0000313" key="2">
    <source>
        <dbReference type="Proteomes" id="UP001321786"/>
    </source>
</evidence>
<name>A0AAU9E9P3_9FIRM</name>
<evidence type="ECO:0000313" key="1">
    <source>
        <dbReference type="EMBL" id="BEP28527.1"/>
    </source>
</evidence>
<dbReference type="RefSeq" id="WP_338536842.1">
    <property type="nucleotide sequence ID" value="NZ_AP028654.1"/>
</dbReference>
<sequence length="58" mass="6583">MNNEGMGKNKKNFGLGVNGKCVCPKCGYSQEHKRGIPCYEVKCPKCNFSLTREELREK</sequence>
<reference evidence="1 2" key="1">
    <citation type="submission" date="2023-08" db="EMBL/GenBank/DDBJ databases">
        <title>Helicovermis profunda gen. nov., sp. nov., a novel mesophilic, fermentative bacterium within the Bacillota from a deep-sea hydrothermal vent chimney.</title>
        <authorList>
            <person name="Miyazaki U."/>
            <person name="Mizutani D."/>
            <person name="Hashimoto Y."/>
            <person name="Tame A."/>
            <person name="Sawayama S."/>
            <person name="Miyazaki J."/>
            <person name="Takai K."/>
            <person name="Nakagawa S."/>
        </authorList>
    </citation>
    <scope>NUCLEOTIDE SEQUENCE [LARGE SCALE GENOMIC DNA]</scope>
    <source>
        <strain evidence="1 2">S502</strain>
    </source>
</reference>
<dbReference type="Proteomes" id="UP001321786">
    <property type="component" value="Chromosome"/>
</dbReference>
<organism evidence="1 2">
    <name type="scientific">Helicovermis profundi</name>
    <dbReference type="NCBI Taxonomy" id="3065157"/>
    <lineage>
        <taxon>Bacteria</taxon>
        <taxon>Bacillati</taxon>
        <taxon>Bacillota</taxon>
        <taxon>Clostridia</taxon>
        <taxon>Helicovermis</taxon>
    </lineage>
</organism>
<dbReference type="EMBL" id="AP028654">
    <property type="protein sequence ID" value="BEP28527.1"/>
    <property type="molecule type" value="Genomic_DNA"/>
</dbReference>
<accession>A0AAU9E9P3</accession>